<dbReference type="CTD" id="494075"/>
<evidence type="ECO:0000256" key="15">
    <source>
        <dbReference type="SAM" id="Phobius"/>
    </source>
</evidence>
<feature type="transmembrane region" description="Helical" evidence="15">
    <location>
        <begin position="285"/>
        <end position="306"/>
    </location>
</feature>
<dbReference type="PROSITE" id="PS51225">
    <property type="entry name" value="MARVEL"/>
    <property type="match status" value="1"/>
</dbReference>
<dbReference type="Pfam" id="PF07303">
    <property type="entry name" value="Occludin_ELL"/>
    <property type="match status" value="1"/>
</dbReference>
<keyword evidence="10 11" id="KW-0472">Membrane</keyword>
<dbReference type="Ensembl" id="ENSSDUT00000012751.1">
    <property type="protein sequence ID" value="ENSSDUP00000012529.1"/>
    <property type="gene ID" value="ENSSDUG00000009109.1"/>
</dbReference>
<dbReference type="InterPro" id="IPR008253">
    <property type="entry name" value="Marvel"/>
</dbReference>
<name>A0A3B4U1R9_SERDU</name>
<dbReference type="Gene3D" id="6.10.140.340">
    <property type="match status" value="1"/>
</dbReference>
<dbReference type="STRING" id="41447.ENSSDUP00000012529"/>
<feature type="transmembrane region" description="Helical" evidence="15">
    <location>
        <begin position="87"/>
        <end position="109"/>
    </location>
</feature>
<dbReference type="InterPro" id="IPR010844">
    <property type="entry name" value="Occludin_ELL"/>
</dbReference>
<evidence type="ECO:0000256" key="7">
    <source>
        <dbReference type="ARBA" id="ARBA00022949"/>
    </source>
</evidence>
<evidence type="ECO:0000259" key="17">
    <source>
        <dbReference type="PROSITE" id="PS51980"/>
    </source>
</evidence>
<evidence type="ECO:0000256" key="9">
    <source>
        <dbReference type="ARBA" id="ARBA00023054"/>
    </source>
</evidence>
<keyword evidence="6 11" id="KW-0812">Transmembrane</keyword>
<feature type="transmembrane region" description="Helical" evidence="15">
    <location>
        <begin position="211"/>
        <end position="236"/>
    </location>
</feature>
<evidence type="ECO:0000256" key="8">
    <source>
        <dbReference type="ARBA" id="ARBA00022989"/>
    </source>
</evidence>
<dbReference type="GO" id="GO:0016324">
    <property type="term" value="C:apical plasma membrane"/>
    <property type="evidence" value="ECO:0007669"/>
    <property type="project" value="TreeGrafter"/>
</dbReference>
<evidence type="ECO:0000313" key="18">
    <source>
        <dbReference type="Ensembl" id="ENSSDUP00000012529.1"/>
    </source>
</evidence>
<dbReference type="RefSeq" id="XP_022610644.1">
    <property type="nucleotide sequence ID" value="XM_022754923.1"/>
</dbReference>
<evidence type="ECO:0000256" key="1">
    <source>
        <dbReference type="ARBA" id="ARBA00004435"/>
    </source>
</evidence>
<protein>
    <submittedName>
        <fullName evidence="18">Occludin b</fullName>
    </submittedName>
</protein>
<keyword evidence="8 15" id="KW-1133">Transmembrane helix</keyword>
<evidence type="ECO:0000313" key="19">
    <source>
        <dbReference type="Proteomes" id="UP000261420"/>
    </source>
</evidence>
<evidence type="ECO:0000256" key="13">
    <source>
        <dbReference type="SAM" id="Coils"/>
    </source>
</evidence>
<feature type="domain" description="MARVEL" evidence="16">
    <location>
        <begin position="80"/>
        <end position="310"/>
    </location>
</feature>
<evidence type="ECO:0000256" key="4">
    <source>
        <dbReference type="ARBA" id="ARBA00022427"/>
    </source>
</evidence>
<keyword evidence="5" id="KW-1003">Cell membrane</keyword>
<dbReference type="GeneID" id="111228833"/>
<feature type="domain" description="OCEL" evidence="17">
    <location>
        <begin position="409"/>
        <end position="516"/>
    </location>
</feature>
<dbReference type="OMA" id="SIGEWVN"/>
<accession>A0A3B4U1R9</accession>
<dbReference type="PROSITE" id="PS51980">
    <property type="entry name" value="OCEL"/>
    <property type="match status" value="1"/>
</dbReference>
<sequence>MCFVDEQSRCRSHQDQTVHHRAGTVPAGFSMPGRKPNPPPHHSSGSKHHSSRHRHSEFMSNPAYSYYPADKMLHFYSWTSEPGVMKILCIIIIVMCVAVFACVASTLAWDYDMSLMGLGGGAGLVPGYGGSYGGSYGGGSYGGGSYGGSYGSGLYGGGIGGGGSYGYGQVQMDPRAGKGFIIAISAITFIAVLIIFVLVVSKQNTARSPKFYLATIIICAILAFLMIIATIVYLVAVNPTAQSTGSVYYSQIRQLCAQYQTQDQAQGIFLNQYLYHYCVVEPQEAIAIVLGFLVFLALIILLVFAVKTRSKIRRWGQDRVLWEEVKVISDGLHTSVGEWVTNVSGNPEVLVSDYNDKVGGSKDYLDRLDHSKPLYLPGDSDISSSVGGLKPWLKDYDTGAESGDDLEEEDFSVLFPSIVNEQERLDYKREFDRDHQEYKSLQAELDRINQDLAGLDRELARHPAGSPQFLDAMNEYTRLKNLKKSPDYKIKKKRCKYLRSKLSHIKRMISEYDRRP</sequence>
<evidence type="ECO:0000256" key="12">
    <source>
        <dbReference type="PROSITE-ProRule" id="PRU01324"/>
    </source>
</evidence>
<keyword evidence="19" id="KW-1185">Reference proteome</keyword>
<comment type="similarity">
    <text evidence="3 12">Belongs to the ELL/occludin family.</text>
</comment>
<dbReference type="KEGG" id="sdu:111228833"/>
<keyword evidence="7" id="KW-0965">Cell junction</keyword>
<comment type="subcellular location">
    <subcellularLocation>
        <location evidence="1">Cell junction</location>
        <location evidence="1">Tight junction</location>
    </subcellularLocation>
    <subcellularLocation>
        <location evidence="2">Cell membrane</location>
        <topology evidence="2">Multi-pass membrane protein</topology>
    </subcellularLocation>
</comment>
<feature type="coiled-coil region" evidence="13">
    <location>
        <begin position="431"/>
        <end position="458"/>
    </location>
</feature>
<reference evidence="18" key="1">
    <citation type="submission" date="2025-08" db="UniProtKB">
        <authorList>
            <consortium name="Ensembl"/>
        </authorList>
    </citation>
    <scope>IDENTIFICATION</scope>
</reference>
<evidence type="ECO:0000256" key="6">
    <source>
        <dbReference type="ARBA" id="ARBA00022692"/>
    </source>
</evidence>
<dbReference type="PANTHER" id="PTHR23288:SF34">
    <property type="entry name" value="OCCLUDIN B"/>
    <property type="match status" value="1"/>
</dbReference>
<reference evidence="18" key="2">
    <citation type="submission" date="2025-09" db="UniProtKB">
        <authorList>
            <consortium name="Ensembl"/>
        </authorList>
    </citation>
    <scope>IDENTIFICATION</scope>
</reference>
<evidence type="ECO:0000259" key="16">
    <source>
        <dbReference type="PROSITE" id="PS51225"/>
    </source>
</evidence>
<feature type="transmembrane region" description="Helical" evidence="15">
    <location>
        <begin position="180"/>
        <end position="199"/>
    </location>
</feature>
<dbReference type="InterPro" id="IPR031176">
    <property type="entry name" value="ELL/occludin"/>
</dbReference>
<evidence type="ECO:0000256" key="11">
    <source>
        <dbReference type="PROSITE-ProRule" id="PRU00581"/>
    </source>
</evidence>
<proteinExistence type="inferred from homology"/>
<evidence type="ECO:0000256" key="10">
    <source>
        <dbReference type="ARBA" id="ARBA00023136"/>
    </source>
</evidence>
<dbReference type="Proteomes" id="UP000261420">
    <property type="component" value="Unplaced"/>
</dbReference>
<evidence type="ECO:0000256" key="2">
    <source>
        <dbReference type="ARBA" id="ARBA00004651"/>
    </source>
</evidence>
<dbReference type="GO" id="GO:0005923">
    <property type="term" value="C:bicellular tight junction"/>
    <property type="evidence" value="ECO:0007669"/>
    <property type="project" value="UniProtKB-SubCell"/>
</dbReference>
<keyword evidence="4" id="KW-0796">Tight junction</keyword>
<dbReference type="GO" id="GO:0031410">
    <property type="term" value="C:cytoplasmic vesicle"/>
    <property type="evidence" value="ECO:0007669"/>
    <property type="project" value="TreeGrafter"/>
</dbReference>
<dbReference type="PANTHER" id="PTHR23288">
    <property type="entry name" value="OCCLUDIN AND RNA POLYMERASE II ELONGATION FACTOR ELL"/>
    <property type="match status" value="1"/>
</dbReference>
<dbReference type="GO" id="GO:0070830">
    <property type="term" value="P:bicellular tight junction assembly"/>
    <property type="evidence" value="ECO:0007669"/>
    <property type="project" value="TreeGrafter"/>
</dbReference>
<dbReference type="SUPFAM" id="SSF144292">
    <property type="entry name" value="occludin/ELL-like"/>
    <property type="match status" value="1"/>
</dbReference>
<evidence type="ECO:0000256" key="3">
    <source>
        <dbReference type="ARBA" id="ARBA00009171"/>
    </source>
</evidence>
<organism evidence="18 19">
    <name type="scientific">Seriola dumerili</name>
    <name type="common">Greater amberjack</name>
    <name type="synonym">Caranx dumerili</name>
    <dbReference type="NCBI Taxonomy" id="41447"/>
    <lineage>
        <taxon>Eukaryota</taxon>
        <taxon>Metazoa</taxon>
        <taxon>Chordata</taxon>
        <taxon>Craniata</taxon>
        <taxon>Vertebrata</taxon>
        <taxon>Euteleostomi</taxon>
        <taxon>Actinopterygii</taxon>
        <taxon>Neopterygii</taxon>
        <taxon>Teleostei</taxon>
        <taxon>Neoteleostei</taxon>
        <taxon>Acanthomorphata</taxon>
        <taxon>Carangaria</taxon>
        <taxon>Carangiformes</taxon>
        <taxon>Carangidae</taxon>
        <taxon>Seriola</taxon>
    </lineage>
</organism>
<evidence type="ECO:0000256" key="14">
    <source>
        <dbReference type="SAM" id="MobiDB-lite"/>
    </source>
</evidence>
<keyword evidence="9 13" id="KW-0175">Coiled coil</keyword>
<dbReference type="AlphaFoldDB" id="A0A3B4U1R9"/>
<feature type="compositionally biased region" description="Basic residues" evidence="14">
    <location>
        <begin position="44"/>
        <end position="54"/>
    </location>
</feature>
<dbReference type="GeneTree" id="ENSGT00730000110989"/>
<feature type="region of interest" description="Disordered" evidence="14">
    <location>
        <begin position="13"/>
        <end position="54"/>
    </location>
</feature>
<evidence type="ECO:0000256" key="5">
    <source>
        <dbReference type="ARBA" id="ARBA00022475"/>
    </source>
</evidence>
<dbReference type="Pfam" id="PF01284">
    <property type="entry name" value="MARVEL"/>
    <property type="match status" value="1"/>
</dbReference>